<keyword evidence="1" id="KW-1133">Transmembrane helix</keyword>
<gene>
    <name evidence="2" type="ORF">CLBCK_40480</name>
</gene>
<evidence type="ECO:0000313" key="3">
    <source>
        <dbReference type="Proteomes" id="UP000190973"/>
    </source>
</evidence>
<proteinExistence type="predicted"/>
<comment type="caution">
    <text evidence="2">The sequence shown here is derived from an EMBL/GenBank/DDBJ whole genome shotgun (WGS) entry which is preliminary data.</text>
</comment>
<organism evidence="2 3">
    <name type="scientific">Clostridium beijerinckii</name>
    <name type="common">Clostridium MP</name>
    <dbReference type="NCBI Taxonomy" id="1520"/>
    <lineage>
        <taxon>Bacteria</taxon>
        <taxon>Bacillati</taxon>
        <taxon>Bacillota</taxon>
        <taxon>Clostridia</taxon>
        <taxon>Eubacteriales</taxon>
        <taxon>Clostridiaceae</taxon>
        <taxon>Clostridium</taxon>
    </lineage>
</organism>
<evidence type="ECO:0000313" key="2">
    <source>
        <dbReference type="EMBL" id="OOM58470.1"/>
    </source>
</evidence>
<dbReference type="EMBL" id="LZZI01000103">
    <property type="protein sequence ID" value="OOM58470.1"/>
    <property type="molecule type" value="Genomic_DNA"/>
</dbReference>
<sequence>MKKYLTKSIAMAIVAMSVVTFSPLIANAEWK</sequence>
<dbReference type="AlphaFoldDB" id="A0A1S8RZ33"/>
<feature type="transmembrane region" description="Helical" evidence="1">
    <location>
        <begin position="9"/>
        <end position="26"/>
    </location>
</feature>
<reference evidence="2 3" key="1">
    <citation type="submission" date="2016-05" db="EMBL/GenBank/DDBJ databases">
        <title>Microbial solvent formation.</title>
        <authorList>
            <person name="Poehlein A."/>
            <person name="Montoya Solano J.D."/>
            <person name="Flitsch S."/>
            <person name="Krabben P."/>
            <person name="Duerre P."/>
            <person name="Daniel R."/>
        </authorList>
    </citation>
    <scope>NUCLEOTIDE SEQUENCE [LARGE SCALE GENOMIC DNA]</scope>
    <source>
        <strain evidence="2 3">DSM 53</strain>
    </source>
</reference>
<dbReference type="Proteomes" id="UP000190973">
    <property type="component" value="Unassembled WGS sequence"/>
</dbReference>
<keyword evidence="1" id="KW-0812">Transmembrane</keyword>
<name>A0A1S8RZ33_CLOBE</name>
<evidence type="ECO:0000256" key="1">
    <source>
        <dbReference type="SAM" id="Phobius"/>
    </source>
</evidence>
<keyword evidence="1" id="KW-0472">Membrane</keyword>
<accession>A0A1S8RZ33</accession>
<protein>
    <submittedName>
        <fullName evidence="2">Uncharacterized protein</fullName>
    </submittedName>
</protein>